<dbReference type="EMBL" id="DRFN01000049">
    <property type="protein sequence ID" value="HDZ53579.1"/>
    <property type="molecule type" value="Genomic_DNA"/>
</dbReference>
<dbReference type="AlphaFoldDB" id="A0A7V1BHY8"/>
<organism evidence="2">
    <name type="scientific">Sulfitobacter litoralis</name>
    <dbReference type="NCBI Taxonomy" id="335975"/>
    <lineage>
        <taxon>Bacteria</taxon>
        <taxon>Pseudomonadati</taxon>
        <taxon>Pseudomonadota</taxon>
        <taxon>Alphaproteobacteria</taxon>
        <taxon>Rhodobacterales</taxon>
        <taxon>Roseobacteraceae</taxon>
        <taxon>Sulfitobacter</taxon>
    </lineage>
</organism>
<name>A0A7V1BHY8_9RHOB</name>
<protein>
    <submittedName>
        <fullName evidence="2">Uncharacterized protein</fullName>
    </submittedName>
</protein>
<feature type="region of interest" description="Disordered" evidence="1">
    <location>
        <begin position="74"/>
        <end position="102"/>
    </location>
</feature>
<dbReference type="Proteomes" id="UP000885704">
    <property type="component" value="Unassembled WGS sequence"/>
</dbReference>
<accession>A0A7V1BHY8</accession>
<evidence type="ECO:0000256" key="1">
    <source>
        <dbReference type="SAM" id="MobiDB-lite"/>
    </source>
</evidence>
<gene>
    <name evidence="2" type="ORF">ENH63_17760</name>
</gene>
<dbReference type="RefSeq" id="WP_273055747.1">
    <property type="nucleotide sequence ID" value="NZ_DRFN01000049.1"/>
</dbReference>
<sequence length="102" mass="11641">MPIVNARLDTIWGLIYYPGSDIPRFSHIQGDVALDQIDVIRRAAQCFESYPHYECRFFRNTLARASGHTHFRITGRHNGFGNPETGPRRNRGGRNIALKEDG</sequence>
<proteinExistence type="predicted"/>
<reference evidence="2" key="1">
    <citation type="journal article" date="2020" name="mSystems">
        <title>Genome- and Community-Level Interaction Insights into Carbon Utilization and Element Cycling Functions of Hydrothermarchaeota in Hydrothermal Sediment.</title>
        <authorList>
            <person name="Zhou Z."/>
            <person name="Liu Y."/>
            <person name="Xu W."/>
            <person name="Pan J."/>
            <person name="Luo Z.H."/>
            <person name="Li M."/>
        </authorList>
    </citation>
    <scope>NUCLEOTIDE SEQUENCE [LARGE SCALE GENOMIC DNA]</scope>
    <source>
        <strain evidence="2">HyVt-323</strain>
    </source>
</reference>
<evidence type="ECO:0000313" key="2">
    <source>
        <dbReference type="EMBL" id="HDZ53579.1"/>
    </source>
</evidence>
<comment type="caution">
    <text evidence="2">The sequence shown here is derived from an EMBL/GenBank/DDBJ whole genome shotgun (WGS) entry which is preliminary data.</text>
</comment>